<evidence type="ECO:0000313" key="2">
    <source>
        <dbReference type="Proteomes" id="UP001301653"/>
    </source>
</evidence>
<sequence>MIKTLFFDFDGVLTTDPSGSATTLRALAEQSGLDEQVLWAAIEPFNRDLILGHITHARIWPDVCARLGTEIPFEHLTTAFLQTPIHQPVLALARELRAEFAIGMITDNKSDRMDVIVRQHRLDEVFDPIVVSAEVGHSKRGAAIFREALRRAGAEARTSLFIDNTLRNLYGAAAIGMKTLLFDGTTEGAAELRSALQLIFTSD</sequence>
<dbReference type="EMBL" id="JAYFUH010000063">
    <property type="protein sequence ID" value="MEA5666918.1"/>
    <property type="molecule type" value="Genomic_DNA"/>
</dbReference>
<dbReference type="InterPro" id="IPR036412">
    <property type="entry name" value="HAD-like_sf"/>
</dbReference>
<dbReference type="SUPFAM" id="SSF56784">
    <property type="entry name" value="HAD-like"/>
    <property type="match status" value="1"/>
</dbReference>
<dbReference type="SFLD" id="SFLDS00003">
    <property type="entry name" value="Haloacid_Dehalogenase"/>
    <property type="match status" value="1"/>
</dbReference>
<organism evidence="1 2">
    <name type="scientific">Stenotrophomonas capsici</name>
    <dbReference type="NCBI Taxonomy" id="3110230"/>
    <lineage>
        <taxon>Bacteria</taxon>
        <taxon>Pseudomonadati</taxon>
        <taxon>Pseudomonadota</taxon>
        <taxon>Gammaproteobacteria</taxon>
        <taxon>Lysobacterales</taxon>
        <taxon>Lysobacteraceae</taxon>
        <taxon>Stenotrophomonas</taxon>
    </lineage>
</organism>
<gene>
    <name evidence="1" type="ORF">VA603_05135</name>
</gene>
<evidence type="ECO:0000313" key="1">
    <source>
        <dbReference type="EMBL" id="MEA5666918.1"/>
    </source>
</evidence>
<name>A0ABU5V0N8_9GAMM</name>
<dbReference type="Gene3D" id="3.40.50.1000">
    <property type="entry name" value="HAD superfamily/HAD-like"/>
    <property type="match status" value="1"/>
</dbReference>
<dbReference type="PANTHER" id="PTHR43611:SF3">
    <property type="entry name" value="FLAVIN MONONUCLEOTIDE HYDROLASE 1, CHLOROPLATIC"/>
    <property type="match status" value="1"/>
</dbReference>
<dbReference type="Pfam" id="PF00702">
    <property type="entry name" value="Hydrolase"/>
    <property type="match status" value="1"/>
</dbReference>
<dbReference type="SFLD" id="SFLDG01129">
    <property type="entry name" value="C1.5:_HAD__Beta-PGM__Phosphata"/>
    <property type="match status" value="1"/>
</dbReference>
<keyword evidence="2" id="KW-1185">Reference proteome</keyword>
<proteinExistence type="predicted"/>
<accession>A0ABU5V0N8</accession>
<comment type="caution">
    <text evidence="1">The sequence shown here is derived from an EMBL/GenBank/DDBJ whole genome shotgun (WGS) entry which is preliminary data.</text>
</comment>
<dbReference type="InterPro" id="IPR023214">
    <property type="entry name" value="HAD_sf"/>
</dbReference>
<dbReference type="Proteomes" id="UP001301653">
    <property type="component" value="Unassembled WGS sequence"/>
</dbReference>
<protein>
    <submittedName>
        <fullName evidence="1">HAD hydrolase-like protein</fullName>
    </submittedName>
</protein>
<dbReference type="PANTHER" id="PTHR43611">
    <property type="entry name" value="ALPHA-D-GLUCOSE 1-PHOSPHATE PHOSPHATASE"/>
    <property type="match status" value="1"/>
</dbReference>
<reference evidence="1 2" key="1">
    <citation type="submission" date="2023-12" db="EMBL/GenBank/DDBJ databases">
        <title>Stenotrophomonas guangdongensis sp. nov., isolated from wilted pepper plants (Capsicum annuum).</title>
        <authorList>
            <person name="Qiu M."/>
            <person name="Li Y."/>
            <person name="Liu Q."/>
            <person name="Zhang X."/>
            <person name="Huang Y."/>
            <person name="Guo R."/>
            <person name="Hu M."/>
            <person name="Zhou J."/>
            <person name="Zhou X."/>
        </authorList>
    </citation>
    <scope>NUCLEOTIDE SEQUENCE [LARGE SCALE GENOMIC DNA]</scope>
    <source>
        <strain evidence="1 2">MH1</strain>
    </source>
</reference>
<dbReference type="RefSeq" id="WP_323438142.1">
    <property type="nucleotide sequence ID" value="NZ_JAYFUH010000063.1"/>
</dbReference>